<gene>
    <name evidence="7" type="ORF">E1286_44140</name>
</gene>
<evidence type="ECO:0000259" key="6">
    <source>
        <dbReference type="PROSITE" id="PS51462"/>
    </source>
</evidence>
<evidence type="ECO:0000256" key="1">
    <source>
        <dbReference type="ARBA" id="ARBA00001946"/>
    </source>
</evidence>
<evidence type="ECO:0000313" key="8">
    <source>
        <dbReference type="Proteomes" id="UP000295302"/>
    </source>
</evidence>
<dbReference type="GO" id="GO:0008413">
    <property type="term" value="F:8-oxo-7,8-dihydroguanosine triphosphate pyrophosphatase activity"/>
    <property type="evidence" value="ECO:0007669"/>
    <property type="project" value="TreeGrafter"/>
</dbReference>
<comment type="similarity">
    <text evidence="2">Belongs to the Nudix hydrolase family.</text>
</comment>
<keyword evidence="8" id="KW-1185">Reference proteome</keyword>
<dbReference type="PANTHER" id="PTHR43758">
    <property type="entry name" value="7,8-DIHYDRO-8-OXOGUANINE TRIPHOSPHATASE"/>
    <property type="match status" value="1"/>
</dbReference>
<dbReference type="CDD" id="cd04690">
    <property type="entry name" value="NUDIX_Hydrolase"/>
    <property type="match status" value="1"/>
</dbReference>
<name>A0A4R4XLE4_9ACTN</name>
<dbReference type="AlphaFoldDB" id="A0A4R4XLE4"/>
<keyword evidence="4" id="KW-0378">Hydrolase</keyword>
<protein>
    <submittedName>
        <fullName evidence="7">NUDIX domain-containing protein</fullName>
    </submittedName>
</protein>
<evidence type="ECO:0000256" key="5">
    <source>
        <dbReference type="ARBA" id="ARBA00022842"/>
    </source>
</evidence>
<comment type="cofactor">
    <cofactor evidence="1">
        <name>Mg(2+)</name>
        <dbReference type="ChEBI" id="CHEBI:18420"/>
    </cofactor>
</comment>
<keyword evidence="5" id="KW-0460">Magnesium</keyword>
<reference evidence="7 8" key="1">
    <citation type="submission" date="2019-03" db="EMBL/GenBank/DDBJ databases">
        <title>Draft genome sequences of novel Actinobacteria.</title>
        <authorList>
            <person name="Sahin N."/>
            <person name="Ay H."/>
            <person name="Saygin H."/>
        </authorList>
    </citation>
    <scope>NUCLEOTIDE SEQUENCE [LARGE SCALE GENOMIC DNA]</scope>
    <source>
        <strain evidence="7 8">CH32</strain>
    </source>
</reference>
<proteinExistence type="inferred from homology"/>
<dbReference type="InterPro" id="IPR000086">
    <property type="entry name" value="NUDIX_hydrolase_dom"/>
</dbReference>
<dbReference type="GO" id="GO:0042262">
    <property type="term" value="P:DNA protection"/>
    <property type="evidence" value="ECO:0007669"/>
    <property type="project" value="TreeGrafter"/>
</dbReference>
<dbReference type="GO" id="GO:0005737">
    <property type="term" value="C:cytoplasm"/>
    <property type="evidence" value="ECO:0007669"/>
    <property type="project" value="TreeGrafter"/>
</dbReference>
<organism evidence="7 8">
    <name type="scientific">Nonomuraea terrae</name>
    <dbReference type="NCBI Taxonomy" id="2530383"/>
    <lineage>
        <taxon>Bacteria</taxon>
        <taxon>Bacillati</taxon>
        <taxon>Actinomycetota</taxon>
        <taxon>Actinomycetes</taxon>
        <taxon>Streptosporangiales</taxon>
        <taxon>Streptosporangiaceae</taxon>
        <taxon>Nonomuraea</taxon>
    </lineage>
</organism>
<comment type="caution">
    <text evidence="7">The sequence shown here is derived from an EMBL/GenBank/DDBJ whole genome shotgun (WGS) entry which is preliminary data.</text>
</comment>
<dbReference type="OrthoDB" id="67499at2"/>
<dbReference type="Proteomes" id="UP000295302">
    <property type="component" value="Unassembled WGS sequence"/>
</dbReference>
<dbReference type="Pfam" id="PF00293">
    <property type="entry name" value="NUDIX"/>
    <property type="match status" value="1"/>
</dbReference>
<dbReference type="EMBL" id="SMKQ01000298">
    <property type="protein sequence ID" value="TDD31991.1"/>
    <property type="molecule type" value="Genomic_DNA"/>
</dbReference>
<feature type="domain" description="Nudix hydrolase" evidence="6">
    <location>
        <begin position="7"/>
        <end position="137"/>
    </location>
</feature>
<sequence length="142" mass="15822">MPPRQWEERLNSTIDKIAWLHLDSGTILSTRSQGKNVYYIPGGKREPGESDLDTLVREIDEELSVTIYPATAVHVGTYQAQAHGHAAGVTVRMTCYTAVHDGTPTPSGEIEEVAWLSYADRDRVSPVDQIIFDHLHETGQLH</sequence>
<dbReference type="InterPro" id="IPR015797">
    <property type="entry name" value="NUDIX_hydrolase-like_dom_sf"/>
</dbReference>
<dbReference type="Gene3D" id="3.90.79.10">
    <property type="entry name" value="Nucleoside Triphosphate Pyrophosphohydrolase"/>
    <property type="match status" value="1"/>
</dbReference>
<evidence type="ECO:0000256" key="4">
    <source>
        <dbReference type="ARBA" id="ARBA00022801"/>
    </source>
</evidence>
<accession>A0A4R4XLE4</accession>
<evidence type="ECO:0000256" key="2">
    <source>
        <dbReference type="ARBA" id="ARBA00005582"/>
    </source>
</evidence>
<dbReference type="SUPFAM" id="SSF55811">
    <property type="entry name" value="Nudix"/>
    <property type="match status" value="1"/>
</dbReference>
<dbReference type="GO" id="GO:0046872">
    <property type="term" value="F:metal ion binding"/>
    <property type="evidence" value="ECO:0007669"/>
    <property type="project" value="UniProtKB-KW"/>
</dbReference>
<keyword evidence="3" id="KW-0479">Metal-binding</keyword>
<evidence type="ECO:0000313" key="7">
    <source>
        <dbReference type="EMBL" id="TDD31991.1"/>
    </source>
</evidence>
<dbReference type="PANTHER" id="PTHR43758:SF2">
    <property type="entry name" value="OXIDIZED PURINE NUCLEOSIDE TRIPHOSPHATE HYDROLASE"/>
    <property type="match status" value="1"/>
</dbReference>
<dbReference type="PROSITE" id="PS51462">
    <property type="entry name" value="NUDIX"/>
    <property type="match status" value="1"/>
</dbReference>
<evidence type="ECO:0000256" key="3">
    <source>
        <dbReference type="ARBA" id="ARBA00022723"/>
    </source>
</evidence>